<dbReference type="SUPFAM" id="SSF48403">
    <property type="entry name" value="Ankyrin repeat"/>
    <property type="match status" value="1"/>
</dbReference>
<dbReference type="PROSITE" id="PS50088">
    <property type="entry name" value="ANK_REPEAT"/>
    <property type="match status" value="3"/>
</dbReference>
<dbReference type="Pfam" id="PF12796">
    <property type="entry name" value="Ank_2"/>
    <property type="match status" value="2"/>
</dbReference>
<organism evidence="4 5">
    <name type="scientific">Bradyrhizobium erythrophlei</name>
    <dbReference type="NCBI Taxonomy" id="1437360"/>
    <lineage>
        <taxon>Bacteria</taxon>
        <taxon>Pseudomonadati</taxon>
        <taxon>Pseudomonadota</taxon>
        <taxon>Alphaproteobacteria</taxon>
        <taxon>Hyphomicrobiales</taxon>
        <taxon>Nitrobacteraceae</taxon>
        <taxon>Bradyrhizobium</taxon>
    </lineage>
</organism>
<keyword evidence="2 3" id="KW-0040">ANK repeat</keyword>
<dbReference type="PROSITE" id="PS50297">
    <property type="entry name" value="ANK_REP_REGION"/>
    <property type="match status" value="2"/>
</dbReference>
<feature type="repeat" description="ANK" evidence="3">
    <location>
        <begin position="205"/>
        <end position="244"/>
    </location>
</feature>
<dbReference type="PANTHER" id="PTHR24134:SF9">
    <property type="entry name" value="ANKYRIN REPEAT AND SOCS BOX PROTEIN 8"/>
    <property type="match status" value="1"/>
</dbReference>
<feature type="repeat" description="ANK" evidence="3">
    <location>
        <begin position="245"/>
        <end position="277"/>
    </location>
</feature>
<dbReference type="EMBL" id="LT670849">
    <property type="protein sequence ID" value="SHN84086.1"/>
    <property type="molecule type" value="Genomic_DNA"/>
</dbReference>
<evidence type="ECO:0000313" key="5">
    <source>
        <dbReference type="Proteomes" id="UP000184096"/>
    </source>
</evidence>
<proteinExistence type="predicted"/>
<gene>
    <name evidence="4" type="ORF">SAMN05444170_5775</name>
</gene>
<dbReference type="Proteomes" id="UP000184096">
    <property type="component" value="Chromosome I"/>
</dbReference>
<keyword evidence="5" id="KW-1185">Reference proteome</keyword>
<dbReference type="InterPro" id="IPR002110">
    <property type="entry name" value="Ankyrin_rpt"/>
</dbReference>
<evidence type="ECO:0000256" key="1">
    <source>
        <dbReference type="ARBA" id="ARBA00022737"/>
    </source>
</evidence>
<dbReference type="Gene3D" id="1.25.40.20">
    <property type="entry name" value="Ankyrin repeat-containing domain"/>
    <property type="match status" value="2"/>
</dbReference>
<sequence>MNLEQQKKQARELLRAIRAGSADALARLRDQHLRWVEVADTTAQREIALHDAQFVIAREQGFASWTKLKAYAEPSPHARHTRLFVADMKWISDRVHGLLQTRSSAGPAALEQIREWHPRFDGCSDEEIRQAPFTEADAQLVYAREHGFNSWDDLARRVNLLASDSSAEASEPFLAAFEALKAGDMAALKSLLTGNPRLARDRGTNGNTLLNLAVSIAAHAKPDVGLALVESLLAAGADVNDGNDRGATPLHQAGYSNQCAIAAALIQKGADPDSEAHGSGGTPLIFALFWGKREVSVLLGRRSVAPGNLRACAGLGSKDSMERCFSGETTLTFEACAARGFYRPHSGFPDWQPSTDPQEILDEALVWACKSGRTEVLPRLLRAGARLDANPYRGTPLIWAAWCNRVETAMWLIDHGAMVDHNATFGGPNHGQGVTALHMASQNGHVSMVQLLIERGADPSITDDLHHGNAQGHANFFGQIAVRDYLCSRGETPSSRSSCGASRGCPRLDRVC</sequence>
<dbReference type="SMART" id="SM00248">
    <property type="entry name" value="ANK"/>
    <property type="match status" value="5"/>
</dbReference>
<evidence type="ECO:0000256" key="2">
    <source>
        <dbReference type="ARBA" id="ARBA00023043"/>
    </source>
</evidence>
<reference evidence="5" key="1">
    <citation type="submission" date="2016-11" db="EMBL/GenBank/DDBJ databases">
        <authorList>
            <person name="Varghese N."/>
            <person name="Submissions S."/>
        </authorList>
    </citation>
    <scope>NUCLEOTIDE SEQUENCE [LARGE SCALE GENOMIC DNA]</scope>
    <source>
        <strain evidence="5">GAS401</strain>
    </source>
</reference>
<evidence type="ECO:0000313" key="4">
    <source>
        <dbReference type="EMBL" id="SHN84086.1"/>
    </source>
</evidence>
<name>A0A1M7UMH2_9BRAD</name>
<dbReference type="AlphaFoldDB" id="A0A1M7UMH2"/>
<dbReference type="InterPro" id="IPR036770">
    <property type="entry name" value="Ankyrin_rpt-contain_sf"/>
</dbReference>
<feature type="repeat" description="ANK" evidence="3">
    <location>
        <begin position="432"/>
        <end position="464"/>
    </location>
</feature>
<keyword evidence="1" id="KW-0677">Repeat</keyword>
<accession>A0A1M7UMH2</accession>
<protein>
    <submittedName>
        <fullName evidence="4">Ankyrin repeat-containing protein</fullName>
    </submittedName>
</protein>
<evidence type="ECO:0000256" key="3">
    <source>
        <dbReference type="PROSITE-ProRule" id="PRU00023"/>
    </source>
</evidence>
<dbReference type="Pfam" id="PF00023">
    <property type="entry name" value="Ank"/>
    <property type="match status" value="1"/>
</dbReference>
<dbReference type="PANTHER" id="PTHR24134">
    <property type="entry name" value="ANKYRIN REPEAT-CONTAINING PROTEIN DDB_G0279043"/>
    <property type="match status" value="1"/>
</dbReference>